<name>A0A2W0HSS9_9BACI</name>
<dbReference type="OrthoDB" id="2964499at2"/>
<reference evidence="1 2" key="1">
    <citation type="submission" date="2017-10" db="EMBL/GenBank/DDBJ databases">
        <title>Bacillus sp. nov., a halophilic bacterium isolated from a Yangshapao Lake.</title>
        <authorList>
            <person name="Wang H."/>
        </authorList>
    </citation>
    <scope>NUCLEOTIDE SEQUENCE [LARGE SCALE GENOMIC DNA]</scope>
    <source>
        <strain evidence="1 2">YSP-3</strain>
    </source>
</reference>
<dbReference type="RefSeq" id="WP_110520579.1">
    <property type="nucleotide sequence ID" value="NZ_PDOF01000002.1"/>
</dbReference>
<dbReference type="AlphaFoldDB" id="A0A2W0HSS9"/>
<dbReference type="PROSITE" id="PS51257">
    <property type="entry name" value="PROKAR_LIPOPROTEIN"/>
    <property type="match status" value="1"/>
</dbReference>
<protein>
    <submittedName>
        <fullName evidence="1">Uncharacterized protein</fullName>
    </submittedName>
</protein>
<dbReference type="EMBL" id="PDOF01000002">
    <property type="protein sequence ID" value="PYZ96658.1"/>
    <property type="molecule type" value="Genomic_DNA"/>
</dbReference>
<dbReference type="Proteomes" id="UP000248066">
    <property type="component" value="Unassembled WGS sequence"/>
</dbReference>
<organism evidence="1 2">
    <name type="scientific">Alteribacter lacisalsi</name>
    <dbReference type="NCBI Taxonomy" id="2045244"/>
    <lineage>
        <taxon>Bacteria</taxon>
        <taxon>Bacillati</taxon>
        <taxon>Bacillota</taxon>
        <taxon>Bacilli</taxon>
        <taxon>Bacillales</taxon>
        <taxon>Bacillaceae</taxon>
        <taxon>Alteribacter</taxon>
    </lineage>
</organism>
<comment type="caution">
    <text evidence="1">The sequence shown here is derived from an EMBL/GenBank/DDBJ whole genome shotgun (WGS) entry which is preliminary data.</text>
</comment>
<accession>A0A2W0HSS9</accession>
<gene>
    <name evidence="1" type="ORF">CR205_13235</name>
</gene>
<sequence>MKRYIIPLFLPVALLTACQNSPEEDMEELAEQYEVGVSILVTDAHEDLEGTIPEFTYEYAEQLFEYLHEFVTDEASMQDGDFSIEPELMEPVSGETTGGTHSVKLESETEATADGFMPISRVVAFAYEIEEVGIMEVIEEEFEEINPESIQISQLGAFRDGHGGMHFEESQISADFDEETREITFVVTGMWDVHFLYEGKEVQFSVADEWLVPLAEDEVLSFY</sequence>
<keyword evidence="2" id="KW-1185">Reference proteome</keyword>
<proteinExistence type="predicted"/>
<evidence type="ECO:0000313" key="2">
    <source>
        <dbReference type="Proteomes" id="UP000248066"/>
    </source>
</evidence>
<evidence type="ECO:0000313" key="1">
    <source>
        <dbReference type="EMBL" id="PYZ96658.1"/>
    </source>
</evidence>